<sequence length="477" mass="50598">MSLDRRSVLRGAAVGATGVGFAAVGAVPSLAEATPAPASRPYPAHRPFPPLMDDPKGLLALPPGFKYTVVTRAGETKLKSGQPTPELHDGTAAFAAGPRGYTLIQNHEIGANSALGVPQIPGTVYDEGVGAAGGCTVISVDRDGTNHGEWVGISGTLTNCAGGPTPWGTWMTCEETENKANGTTRLKDHGYVFEVWADGRTAHPVPLKALGRYAHEALAIDQDRQHIYLSEDASGPNGSFYRWSAPAGYRLGKDSWKDLQNAGFGKLEAMAILGDDGKPIPDVAYLTSAQLLRPFRVAWVPVPDRDAVSVSTRKQFTDGQVTRGKKFEGVYGTHDGVYVVNSYAKSGTTDVPADAVPHDGMVWFYNYKSKTIQLVTYFPSNPAAENGVGYADLNFDGPDNVTVTPWGSLILAEDGNASSHVLSATPGGPTYAIARNMLNDSEFTGPTFSADGKVLFVNIQTPGITLAITGPWRDYLG</sequence>
<evidence type="ECO:0008006" key="3">
    <source>
        <dbReference type="Google" id="ProtNLM"/>
    </source>
</evidence>
<dbReference type="SUPFAM" id="SSF63829">
    <property type="entry name" value="Calcium-dependent phosphotriesterase"/>
    <property type="match status" value="1"/>
</dbReference>
<dbReference type="PROSITE" id="PS51318">
    <property type="entry name" value="TAT"/>
    <property type="match status" value="1"/>
</dbReference>
<evidence type="ECO:0000313" key="2">
    <source>
        <dbReference type="Proteomes" id="UP000295151"/>
    </source>
</evidence>
<comment type="caution">
    <text evidence="1">The sequence shown here is derived from an EMBL/GenBank/DDBJ whole genome shotgun (WGS) entry which is preliminary data.</text>
</comment>
<dbReference type="RefSeq" id="WP_133983420.1">
    <property type="nucleotide sequence ID" value="NZ_SOCE01000002.1"/>
</dbReference>
<dbReference type="Pfam" id="PF05787">
    <property type="entry name" value="PhoX"/>
    <property type="match status" value="1"/>
</dbReference>
<proteinExistence type="predicted"/>
<dbReference type="PANTHER" id="PTHR35399">
    <property type="entry name" value="SLR8030 PROTEIN"/>
    <property type="match status" value="1"/>
</dbReference>
<dbReference type="InterPro" id="IPR008557">
    <property type="entry name" value="PhoX"/>
</dbReference>
<accession>A0A4R7SXW3</accession>
<dbReference type="OrthoDB" id="9801383at2"/>
<protein>
    <recommendedName>
        <fullName evidence="3">DUF839 domain-containing protein</fullName>
    </recommendedName>
</protein>
<dbReference type="InterPro" id="IPR006311">
    <property type="entry name" value="TAT_signal"/>
</dbReference>
<keyword evidence="2" id="KW-1185">Reference proteome</keyword>
<name>A0A4R7SXW3_9ACTN</name>
<gene>
    <name evidence="1" type="ORF">EV138_6329</name>
</gene>
<dbReference type="Proteomes" id="UP000295151">
    <property type="component" value="Unassembled WGS sequence"/>
</dbReference>
<organism evidence="1 2">
    <name type="scientific">Kribbella voronezhensis</name>
    <dbReference type="NCBI Taxonomy" id="2512212"/>
    <lineage>
        <taxon>Bacteria</taxon>
        <taxon>Bacillati</taxon>
        <taxon>Actinomycetota</taxon>
        <taxon>Actinomycetes</taxon>
        <taxon>Propionibacteriales</taxon>
        <taxon>Kribbellaceae</taxon>
        <taxon>Kribbella</taxon>
    </lineage>
</organism>
<dbReference type="AlphaFoldDB" id="A0A4R7SXW3"/>
<dbReference type="PANTHER" id="PTHR35399:SF4">
    <property type="entry name" value="MEMBRANE PROTEIN"/>
    <property type="match status" value="1"/>
</dbReference>
<evidence type="ECO:0000313" key="1">
    <source>
        <dbReference type="EMBL" id="TDU83865.1"/>
    </source>
</evidence>
<dbReference type="EMBL" id="SOCE01000002">
    <property type="protein sequence ID" value="TDU83865.1"/>
    <property type="molecule type" value="Genomic_DNA"/>
</dbReference>
<reference evidence="1 2" key="1">
    <citation type="submission" date="2019-03" db="EMBL/GenBank/DDBJ databases">
        <title>Genomic Encyclopedia of Type Strains, Phase III (KMG-III): the genomes of soil and plant-associated and newly described type strains.</title>
        <authorList>
            <person name="Whitman W."/>
        </authorList>
    </citation>
    <scope>NUCLEOTIDE SEQUENCE [LARGE SCALE GENOMIC DNA]</scope>
    <source>
        <strain evidence="1 2">VKM Ac-2575</strain>
    </source>
</reference>